<dbReference type="AlphaFoldDB" id="A0A8H7ZX77"/>
<dbReference type="GO" id="GO:0006412">
    <property type="term" value="P:translation"/>
    <property type="evidence" value="ECO:0007669"/>
    <property type="project" value="InterPro"/>
</dbReference>
<accession>A0A8H7ZX77</accession>
<dbReference type="EMBL" id="JAEFCI010004293">
    <property type="protein sequence ID" value="KAG5461040.1"/>
    <property type="molecule type" value="Genomic_DNA"/>
</dbReference>
<dbReference type="Pfam" id="PF01778">
    <property type="entry name" value="Ribosomal_L28e"/>
    <property type="match status" value="1"/>
</dbReference>
<evidence type="ECO:0000256" key="1">
    <source>
        <dbReference type="ARBA" id="ARBA00007926"/>
    </source>
</evidence>
<protein>
    <submittedName>
        <fullName evidence="6">Ribosomal L28e protein family-domain-containing protein</fullName>
    </submittedName>
</protein>
<dbReference type="GO" id="GO:1990904">
    <property type="term" value="C:ribonucleoprotein complex"/>
    <property type="evidence" value="ECO:0007669"/>
    <property type="project" value="UniProtKB-KW"/>
</dbReference>
<name>A0A8H7ZX77_9FUNG</name>
<evidence type="ECO:0000259" key="5">
    <source>
        <dbReference type="Pfam" id="PF01778"/>
    </source>
</evidence>
<organism evidence="6 7">
    <name type="scientific">Olpidium bornovanus</name>
    <dbReference type="NCBI Taxonomy" id="278681"/>
    <lineage>
        <taxon>Eukaryota</taxon>
        <taxon>Fungi</taxon>
        <taxon>Fungi incertae sedis</taxon>
        <taxon>Olpidiomycota</taxon>
        <taxon>Olpidiomycotina</taxon>
        <taxon>Olpidiomycetes</taxon>
        <taxon>Olpidiales</taxon>
        <taxon>Olpidiaceae</taxon>
        <taxon>Olpidium</taxon>
    </lineage>
</organism>
<sequence length="139" mass="15239">MPDNSALVWLLTKNNSSFLVKRSGEQFSSEKGNLLNKNSWKYSGLANKKVVDVPLGKNNKPYLRTGKKSVRLNKGARNNAVRITKELVLGGYRADLHRAALAKMTALTRPPSKACTVKTKGRRAERAAARSATATSARK</sequence>
<comment type="caution">
    <text evidence="6">The sequence shown here is derived from an EMBL/GenBank/DDBJ whole genome shotgun (WGS) entry which is preliminary data.</text>
</comment>
<feature type="compositionally biased region" description="Low complexity" evidence="4">
    <location>
        <begin position="129"/>
        <end position="139"/>
    </location>
</feature>
<proteinExistence type="inferred from homology"/>
<evidence type="ECO:0000313" key="6">
    <source>
        <dbReference type="EMBL" id="KAG5461040.1"/>
    </source>
</evidence>
<dbReference type="OrthoDB" id="338850at2759"/>
<feature type="domain" description="Ribosomal eL28/Mak16" evidence="5">
    <location>
        <begin position="7"/>
        <end position="109"/>
    </location>
</feature>
<evidence type="ECO:0000256" key="2">
    <source>
        <dbReference type="ARBA" id="ARBA00022980"/>
    </source>
</evidence>
<keyword evidence="7" id="KW-1185">Reference proteome</keyword>
<dbReference type="Proteomes" id="UP000673691">
    <property type="component" value="Unassembled WGS sequence"/>
</dbReference>
<evidence type="ECO:0000313" key="7">
    <source>
        <dbReference type="Proteomes" id="UP000673691"/>
    </source>
</evidence>
<dbReference type="PANTHER" id="PTHR10544">
    <property type="entry name" value="60S RIBOSOMAL PROTEIN L28"/>
    <property type="match status" value="1"/>
</dbReference>
<evidence type="ECO:0000256" key="4">
    <source>
        <dbReference type="SAM" id="MobiDB-lite"/>
    </source>
</evidence>
<dbReference type="GO" id="GO:0003735">
    <property type="term" value="F:structural constituent of ribosome"/>
    <property type="evidence" value="ECO:0007669"/>
    <property type="project" value="InterPro"/>
</dbReference>
<dbReference type="GO" id="GO:0005840">
    <property type="term" value="C:ribosome"/>
    <property type="evidence" value="ECO:0007669"/>
    <property type="project" value="UniProtKB-KW"/>
</dbReference>
<reference evidence="6 7" key="1">
    <citation type="journal article" name="Sci. Rep.">
        <title>Genome-scale phylogenetic analyses confirm Olpidium as the closest living zoosporic fungus to the non-flagellated, terrestrial fungi.</title>
        <authorList>
            <person name="Chang Y."/>
            <person name="Rochon D."/>
            <person name="Sekimoto S."/>
            <person name="Wang Y."/>
            <person name="Chovatia M."/>
            <person name="Sandor L."/>
            <person name="Salamov A."/>
            <person name="Grigoriev I.V."/>
            <person name="Stajich J.E."/>
            <person name="Spatafora J.W."/>
        </authorList>
    </citation>
    <scope>NUCLEOTIDE SEQUENCE [LARGE SCALE GENOMIC DNA]</scope>
    <source>
        <strain evidence="6">S191</strain>
    </source>
</reference>
<keyword evidence="3" id="KW-0687">Ribonucleoprotein</keyword>
<gene>
    <name evidence="6" type="ORF">BJ554DRAFT_6836</name>
</gene>
<feature type="region of interest" description="Disordered" evidence="4">
    <location>
        <begin position="110"/>
        <end position="139"/>
    </location>
</feature>
<comment type="similarity">
    <text evidence="1">Belongs to the eukaryotic ribosomal protein eL28 family.</text>
</comment>
<dbReference type="InterPro" id="IPR029004">
    <property type="entry name" value="Ribosomal_eL28/Mak16"/>
</dbReference>
<evidence type="ECO:0000256" key="3">
    <source>
        <dbReference type="ARBA" id="ARBA00023274"/>
    </source>
</evidence>
<dbReference type="InterPro" id="IPR002672">
    <property type="entry name" value="Ribosomal_eL28"/>
</dbReference>
<dbReference type="Gene3D" id="3.30.390.110">
    <property type="match status" value="1"/>
</dbReference>
<keyword evidence="2" id="KW-0689">Ribosomal protein</keyword>